<evidence type="ECO:0000313" key="1">
    <source>
        <dbReference type="EMBL" id="NEU94813.1"/>
    </source>
</evidence>
<accession>A0A6P1B8X1</accession>
<dbReference type="AlphaFoldDB" id="A0A6P1B8X1"/>
<name>A0A6P1B8X1_9BRAD</name>
<sequence length="139" mass="14257">MAAFNKFNQFVADVATGVHNLNSNALKILLSNTLPVATNTVKANITEIAAGNGYVAGGGAAAFVSGAQTSGLYKLVLSPVAWTAAGGSIGPFEYAVLYNSTPANGNLIGWWDYGTAITLTNGNTFTVALDQTNGVLTLQ</sequence>
<protein>
    <submittedName>
        <fullName evidence="1">Uncharacterized protein</fullName>
    </submittedName>
</protein>
<comment type="caution">
    <text evidence="1">The sequence shown here is derived from an EMBL/GenBank/DDBJ whole genome shotgun (WGS) entry which is preliminary data.</text>
</comment>
<dbReference type="Proteomes" id="UP000468531">
    <property type="component" value="Unassembled WGS sequence"/>
</dbReference>
<organism evidence="1 2">
    <name type="scientific">Bradyrhizobium uaiense</name>
    <dbReference type="NCBI Taxonomy" id="2594946"/>
    <lineage>
        <taxon>Bacteria</taxon>
        <taxon>Pseudomonadati</taxon>
        <taxon>Pseudomonadota</taxon>
        <taxon>Alphaproteobacteria</taxon>
        <taxon>Hyphomicrobiales</taxon>
        <taxon>Nitrobacteraceae</taxon>
        <taxon>Bradyrhizobium</taxon>
    </lineage>
</organism>
<gene>
    <name evidence="1" type="ORF">FNJ47_02970</name>
</gene>
<keyword evidence="2" id="KW-1185">Reference proteome</keyword>
<reference evidence="1 2" key="1">
    <citation type="journal article" date="2020" name="Arch. Microbiol.">
        <title>Bradyrhizobium uaiense sp. nov., a new highly efficient cowpea symbiont.</title>
        <authorList>
            <person name="Cabral Michel D."/>
            <person name="Azarias Guimaraes A."/>
            <person name="Martins da Costa E."/>
            <person name="Soares de Carvalho T."/>
            <person name="Balsanelli E."/>
            <person name="Willems A."/>
            <person name="Maltempi de Souza E."/>
            <person name="de Souza Moreira F.M."/>
        </authorList>
    </citation>
    <scope>NUCLEOTIDE SEQUENCE [LARGE SCALE GENOMIC DNA]</scope>
    <source>
        <strain evidence="1 2">UFLA 03-164</strain>
    </source>
</reference>
<evidence type="ECO:0000313" key="2">
    <source>
        <dbReference type="Proteomes" id="UP000468531"/>
    </source>
</evidence>
<dbReference type="EMBL" id="VKHP01000006">
    <property type="protein sequence ID" value="NEU94813.1"/>
    <property type="molecule type" value="Genomic_DNA"/>
</dbReference>
<proteinExistence type="predicted"/>